<gene>
    <name evidence="3" type="ORF">BWQ96_03948</name>
</gene>
<dbReference type="SMART" id="SM00855">
    <property type="entry name" value="PGAM"/>
    <property type="match status" value="1"/>
</dbReference>
<evidence type="ECO:0008006" key="5">
    <source>
        <dbReference type="Google" id="ProtNLM"/>
    </source>
</evidence>
<dbReference type="CDD" id="cd07067">
    <property type="entry name" value="HP_PGM_like"/>
    <property type="match status" value="1"/>
</dbReference>
<dbReference type="Proteomes" id="UP000247409">
    <property type="component" value="Unassembled WGS sequence"/>
</dbReference>
<protein>
    <recommendedName>
        <fullName evidence="5">Phosphohistidine phosphatase SixA</fullName>
    </recommendedName>
</protein>
<dbReference type="Pfam" id="PF00300">
    <property type="entry name" value="His_Phos_1"/>
    <property type="match status" value="1"/>
</dbReference>
<feature type="compositionally biased region" description="Polar residues" evidence="1">
    <location>
        <begin position="49"/>
        <end position="62"/>
    </location>
</feature>
<dbReference type="InterPro" id="IPR013078">
    <property type="entry name" value="His_Pase_superF_clade-1"/>
</dbReference>
<sequence>MPCLRSAFVPQALYPSLPRQSPRISPTSRTRPVSPYRYALRRVKTVTIASTKPPSPENSQSDAGERHSIPGGPSTTIFGRIIIETLSLCVGAILLLAVLIWRLWQLISRKVFSALLWLSNVRQLGKWAVSRFVSLDGVAASVTSVPRALRRLYEATLAGLWRVEHEQKEKSSVKTQDIQTNEQETTIKFTKRPDFEVDAVRDVFFRQDAVISPGRRLILLRHAKTLWDSEADVPDHDRVLSAKGKEEARVVGTELSRMLWLPDVILCSDAVRTVQTLSLLEFSGIDRVATTCTETLYYAVTGEEMAVAVDEALGEQGFTENTTLMVVCHNPGCEELVERLTGRKPEMGTGCAALLEYVGSEDEHSSINGHASMRLSAQHGPWALVELIRPSTILTATRPLQGDVGL</sequence>
<dbReference type="Gene3D" id="3.40.50.1240">
    <property type="entry name" value="Phosphoglycerate mutase-like"/>
    <property type="match status" value="1"/>
</dbReference>
<evidence type="ECO:0000256" key="2">
    <source>
        <dbReference type="SAM" id="Phobius"/>
    </source>
</evidence>
<keyword evidence="2" id="KW-0812">Transmembrane</keyword>
<dbReference type="AlphaFoldDB" id="A0A2V3IVY7"/>
<keyword evidence="2" id="KW-0472">Membrane</keyword>
<dbReference type="SUPFAM" id="SSF53254">
    <property type="entry name" value="Phosphoglycerate mutase-like"/>
    <property type="match status" value="1"/>
</dbReference>
<dbReference type="STRING" id="448386.A0A2V3IVY7"/>
<keyword evidence="4" id="KW-1185">Reference proteome</keyword>
<comment type="caution">
    <text evidence="3">The sequence shown here is derived from an EMBL/GenBank/DDBJ whole genome shotgun (WGS) entry which is preliminary data.</text>
</comment>
<evidence type="ECO:0000256" key="1">
    <source>
        <dbReference type="SAM" id="MobiDB-lite"/>
    </source>
</evidence>
<dbReference type="EMBL" id="NBIV01000041">
    <property type="protein sequence ID" value="PXF46292.1"/>
    <property type="molecule type" value="Genomic_DNA"/>
</dbReference>
<organism evidence="3 4">
    <name type="scientific">Gracilariopsis chorda</name>
    <dbReference type="NCBI Taxonomy" id="448386"/>
    <lineage>
        <taxon>Eukaryota</taxon>
        <taxon>Rhodophyta</taxon>
        <taxon>Florideophyceae</taxon>
        <taxon>Rhodymeniophycidae</taxon>
        <taxon>Gracilariales</taxon>
        <taxon>Gracilariaceae</taxon>
        <taxon>Gracilariopsis</taxon>
    </lineage>
</organism>
<dbReference type="PANTHER" id="PTHR47623:SF1">
    <property type="entry name" value="OS09G0287300 PROTEIN"/>
    <property type="match status" value="1"/>
</dbReference>
<feature type="region of interest" description="Disordered" evidence="1">
    <location>
        <begin position="49"/>
        <end position="71"/>
    </location>
</feature>
<name>A0A2V3IVY7_9FLOR</name>
<keyword evidence="2" id="KW-1133">Transmembrane helix</keyword>
<dbReference type="OrthoDB" id="2019724at2759"/>
<accession>A0A2V3IVY7</accession>
<proteinExistence type="predicted"/>
<dbReference type="InterPro" id="IPR029033">
    <property type="entry name" value="His_PPase_superfam"/>
</dbReference>
<reference evidence="3 4" key="1">
    <citation type="journal article" date="2018" name="Mol. Biol. Evol.">
        <title>Analysis of the draft genome of the red seaweed Gracilariopsis chorda provides insights into genome size evolution in Rhodophyta.</title>
        <authorList>
            <person name="Lee J."/>
            <person name="Yang E.C."/>
            <person name="Graf L."/>
            <person name="Yang J.H."/>
            <person name="Qiu H."/>
            <person name="Zel Zion U."/>
            <person name="Chan C.X."/>
            <person name="Stephens T.G."/>
            <person name="Weber A.P.M."/>
            <person name="Boo G.H."/>
            <person name="Boo S.M."/>
            <person name="Kim K.M."/>
            <person name="Shin Y."/>
            <person name="Jung M."/>
            <person name="Lee S.J."/>
            <person name="Yim H.S."/>
            <person name="Lee J.H."/>
            <person name="Bhattacharya D."/>
            <person name="Yoon H.S."/>
        </authorList>
    </citation>
    <scope>NUCLEOTIDE SEQUENCE [LARGE SCALE GENOMIC DNA]</scope>
    <source>
        <strain evidence="3 4">SKKU-2015</strain>
        <tissue evidence="3">Whole body</tissue>
    </source>
</reference>
<evidence type="ECO:0000313" key="3">
    <source>
        <dbReference type="EMBL" id="PXF46292.1"/>
    </source>
</evidence>
<dbReference type="PANTHER" id="PTHR47623">
    <property type="entry name" value="OS09G0287300 PROTEIN"/>
    <property type="match status" value="1"/>
</dbReference>
<feature type="transmembrane region" description="Helical" evidence="2">
    <location>
        <begin position="77"/>
        <end position="101"/>
    </location>
</feature>
<evidence type="ECO:0000313" key="4">
    <source>
        <dbReference type="Proteomes" id="UP000247409"/>
    </source>
</evidence>